<dbReference type="Gene3D" id="3.40.50.12580">
    <property type="match status" value="1"/>
</dbReference>
<accession>A0AAW9I786</accession>
<dbReference type="Proteomes" id="UP001288778">
    <property type="component" value="Unassembled WGS sequence"/>
</dbReference>
<feature type="non-terminal residue" evidence="1">
    <location>
        <position position="1"/>
    </location>
</feature>
<reference evidence="1" key="1">
    <citation type="submission" date="2019-11" db="EMBL/GenBank/DDBJ databases">
        <title>Characterization of Clostridium perfringens isolates from swine manure treated agricultural soils.</title>
        <authorList>
            <person name="Wushke S.T."/>
        </authorList>
    </citation>
    <scope>NUCLEOTIDE SEQUENCE</scope>
    <source>
        <strain evidence="1">X94</strain>
    </source>
</reference>
<dbReference type="AlphaFoldDB" id="A0AAW9I786"/>
<organism evidence="1 2">
    <name type="scientific">Clostridium perfringens</name>
    <dbReference type="NCBI Taxonomy" id="1502"/>
    <lineage>
        <taxon>Bacteria</taxon>
        <taxon>Bacillati</taxon>
        <taxon>Bacillota</taxon>
        <taxon>Clostridia</taxon>
        <taxon>Eubacteriales</taxon>
        <taxon>Clostridiaceae</taxon>
        <taxon>Clostridium</taxon>
    </lineage>
</organism>
<dbReference type="GO" id="GO:0047355">
    <property type="term" value="F:CDP-glycerol glycerophosphotransferase activity"/>
    <property type="evidence" value="ECO:0007669"/>
    <property type="project" value="InterPro"/>
</dbReference>
<evidence type="ECO:0000313" key="1">
    <source>
        <dbReference type="EMBL" id="MDZ4910333.1"/>
    </source>
</evidence>
<name>A0AAW9I786_CLOPF</name>
<dbReference type="RefSeq" id="WP_322395574.1">
    <property type="nucleotide sequence ID" value="NZ_WNUI01000179.1"/>
</dbReference>
<dbReference type="PANTHER" id="PTHR37316">
    <property type="entry name" value="TEICHOIC ACID GLYCEROL-PHOSPHATE PRIMASE"/>
    <property type="match status" value="1"/>
</dbReference>
<comment type="caution">
    <text evidence="1">The sequence shown here is derived from an EMBL/GenBank/DDBJ whole genome shotgun (WGS) entry which is preliminary data.</text>
</comment>
<protein>
    <submittedName>
        <fullName evidence="1">Teichoic acid biosynthesis protein TagF</fullName>
    </submittedName>
</protein>
<dbReference type="InterPro" id="IPR051612">
    <property type="entry name" value="Teichoic_Acid_Biosynth"/>
</dbReference>
<dbReference type="PANTHER" id="PTHR37316:SF3">
    <property type="entry name" value="TEICHOIC ACID GLYCEROL-PHOSPHATE TRANSFERASE"/>
    <property type="match status" value="1"/>
</dbReference>
<sequence length="192" mass="22600">TYILYHLLELDKRLTDKQIMYVNIHPLASSRIDYKMFKHIKPMPKYFETYEFLAATDCLITDYSSVMFDYALTKNKIILFTYDEEEYLNSRGTYLDINTLPFPLVKDVDELLNEIITDKSYNDSEFINNYCSYDSKYSCKNLCDTVILNKKNIMPTFEIPKNNKENVLIYVGNMAKNGITTSINIFLLNLNF</sequence>
<gene>
    <name evidence="1" type="ORF">GNF68_15070</name>
</gene>
<dbReference type="InterPro" id="IPR007554">
    <property type="entry name" value="Glycerophosphate_synth"/>
</dbReference>
<proteinExistence type="predicted"/>
<dbReference type="Pfam" id="PF04464">
    <property type="entry name" value="Glyphos_transf"/>
    <property type="match status" value="1"/>
</dbReference>
<dbReference type="InterPro" id="IPR043148">
    <property type="entry name" value="TagF_C"/>
</dbReference>
<dbReference type="EMBL" id="WNUI01000179">
    <property type="protein sequence ID" value="MDZ4910333.1"/>
    <property type="molecule type" value="Genomic_DNA"/>
</dbReference>
<evidence type="ECO:0000313" key="2">
    <source>
        <dbReference type="Proteomes" id="UP001288778"/>
    </source>
</evidence>
<dbReference type="GO" id="GO:0016020">
    <property type="term" value="C:membrane"/>
    <property type="evidence" value="ECO:0007669"/>
    <property type="project" value="InterPro"/>
</dbReference>
<feature type="non-terminal residue" evidence="1">
    <location>
        <position position="192"/>
    </location>
</feature>